<dbReference type="Pfam" id="PF03567">
    <property type="entry name" value="Sulfotransfer_2"/>
    <property type="match status" value="1"/>
</dbReference>
<dbReference type="RefSeq" id="WP_044223308.1">
    <property type="nucleotide sequence ID" value="NZ_JBKAGJ010000009.1"/>
</dbReference>
<evidence type="ECO:0008006" key="3">
    <source>
        <dbReference type="Google" id="ProtNLM"/>
    </source>
</evidence>
<dbReference type="SUPFAM" id="SSF52540">
    <property type="entry name" value="P-loop containing nucleoside triphosphate hydrolases"/>
    <property type="match status" value="1"/>
</dbReference>
<evidence type="ECO:0000313" key="1">
    <source>
        <dbReference type="EMBL" id="KGE86834.1"/>
    </source>
</evidence>
<sequence length="220" mass="25783">MIELISIHIPKTGGTSFYRALQTVYGVERVSVSFRRRDYFEAVEQGGLPRALPSQLNVLHGHLRYEEVRDLHLQHNAKVITWLRDPVDRVVSNYSFFKHRLLHPEHNPKVAAANAHRVSETLLEYATLEENRNRMSKFMQGLHPKDYFFIGLLESFEADYERLGKRLGWAHIPPLPRLNDNRRFRKALPEVNEEALRQLQALNAEDMALYDWVKTHRSAF</sequence>
<dbReference type="AlphaFoldDB" id="A0A098S3D6"/>
<dbReference type="GO" id="GO:0008146">
    <property type="term" value="F:sulfotransferase activity"/>
    <property type="evidence" value="ECO:0007669"/>
    <property type="project" value="InterPro"/>
</dbReference>
<dbReference type="InterPro" id="IPR053259">
    <property type="entry name" value="Golvesin-related_Golgi"/>
</dbReference>
<organism evidence="1 2">
    <name type="scientific">Phaeodactylibacter xiamenensis</name>
    <dbReference type="NCBI Taxonomy" id="1524460"/>
    <lineage>
        <taxon>Bacteria</taxon>
        <taxon>Pseudomonadati</taxon>
        <taxon>Bacteroidota</taxon>
        <taxon>Saprospiria</taxon>
        <taxon>Saprospirales</taxon>
        <taxon>Haliscomenobacteraceae</taxon>
        <taxon>Phaeodactylibacter</taxon>
    </lineage>
</organism>
<dbReference type="PANTHER" id="PTHR32301">
    <property type="entry name" value="COUNTIN RECEPTOR CNR3-RELATED"/>
    <property type="match status" value="1"/>
</dbReference>
<protein>
    <recommendedName>
        <fullName evidence="3">Sulfotransferase domain-containing protein</fullName>
    </recommendedName>
</protein>
<gene>
    <name evidence="1" type="ORF">IX84_17310</name>
</gene>
<dbReference type="Proteomes" id="UP000029736">
    <property type="component" value="Unassembled WGS sequence"/>
</dbReference>
<comment type="caution">
    <text evidence="1">The sequence shown here is derived from an EMBL/GenBank/DDBJ whole genome shotgun (WGS) entry which is preliminary data.</text>
</comment>
<proteinExistence type="predicted"/>
<evidence type="ECO:0000313" key="2">
    <source>
        <dbReference type="Proteomes" id="UP000029736"/>
    </source>
</evidence>
<dbReference type="Gene3D" id="3.40.50.300">
    <property type="entry name" value="P-loop containing nucleotide triphosphate hydrolases"/>
    <property type="match status" value="1"/>
</dbReference>
<keyword evidence="2" id="KW-1185">Reference proteome</keyword>
<dbReference type="STRING" id="1524460.IX84_17310"/>
<dbReference type="GO" id="GO:0016020">
    <property type="term" value="C:membrane"/>
    <property type="evidence" value="ECO:0007669"/>
    <property type="project" value="InterPro"/>
</dbReference>
<dbReference type="PANTHER" id="PTHR32301:SF6">
    <property type="entry name" value="GOLVESIN-RELATED"/>
    <property type="match status" value="1"/>
</dbReference>
<dbReference type="InterPro" id="IPR005331">
    <property type="entry name" value="Sulfotransferase"/>
</dbReference>
<reference evidence="1 2" key="1">
    <citation type="journal article" date="2014" name="Int. J. Syst. Evol. Microbiol.">
        <title>Phaeodactylibacter xiamenensis gen. nov., sp. nov., a member of the family Saprospiraceae isolated from the marine alga Phaeodactylum tricornutum.</title>
        <authorList>
            <person name="Chen Z.Jr."/>
            <person name="Lei X."/>
            <person name="Lai Q."/>
            <person name="Li Y."/>
            <person name="Zhang B."/>
            <person name="Zhang J."/>
            <person name="Zhang H."/>
            <person name="Yang L."/>
            <person name="Zheng W."/>
            <person name="Tian Y."/>
            <person name="Yu Z."/>
            <person name="Xu H.Jr."/>
            <person name="Zheng T."/>
        </authorList>
    </citation>
    <scope>NUCLEOTIDE SEQUENCE [LARGE SCALE GENOMIC DNA]</scope>
    <source>
        <strain evidence="1 2">KD52</strain>
    </source>
</reference>
<dbReference type="OrthoDB" id="1407035at2"/>
<accession>A0A098S3D6</accession>
<dbReference type="EMBL" id="JPOS01000039">
    <property type="protein sequence ID" value="KGE86834.1"/>
    <property type="molecule type" value="Genomic_DNA"/>
</dbReference>
<name>A0A098S3D6_9BACT</name>
<dbReference type="InterPro" id="IPR027417">
    <property type="entry name" value="P-loop_NTPase"/>
</dbReference>